<dbReference type="CDD" id="cd07067">
    <property type="entry name" value="HP_PGM_like"/>
    <property type="match status" value="1"/>
</dbReference>
<dbReference type="GO" id="GO:0005737">
    <property type="term" value="C:cytoplasm"/>
    <property type="evidence" value="ECO:0007669"/>
    <property type="project" value="TreeGrafter"/>
</dbReference>
<dbReference type="Pfam" id="PF00300">
    <property type="entry name" value="His_Phos_1"/>
    <property type="match status" value="1"/>
</dbReference>
<dbReference type="GO" id="GO:0016791">
    <property type="term" value="F:phosphatase activity"/>
    <property type="evidence" value="ECO:0007669"/>
    <property type="project" value="TreeGrafter"/>
</dbReference>
<protein>
    <submittedName>
        <fullName evidence="2">Phosphoglycerate mutase-like protein</fullName>
    </submittedName>
</protein>
<dbReference type="EMBL" id="ML977561">
    <property type="protein sequence ID" value="KAF2005972.1"/>
    <property type="molecule type" value="Genomic_DNA"/>
</dbReference>
<name>A0A6A5WW70_9PLEO</name>
<dbReference type="Gene3D" id="3.40.50.1240">
    <property type="entry name" value="Phosphoglycerate mutase-like"/>
    <property type="match status" value="1"/>
</dbReference>
<evidence type="ECO:0000313" key="3">
    <source>
        <dbReference type="Proteomes" id="UP000799779"/>
    </source>
</evidence>
<organism evidence="2 3">
    <name type="scientific">Amniculicola lignicola CBS 123094</name>
    <dbReference type="NCBI Taxonomy" id="1392246"/>
    <lineage>
        <taxon>Eukaryota</taxon>
        <taxon>Fungi</taxon>
        <taxon>Dikarya</taxon>
        <taxon>Ascomycota</taxon>
        <taxon>Pezizomycotina</taxon>
        <taxon>Dothideomycetes</taxon>
        <taxon>Pleosporomycetidae</taxon>
        <taxon>Pleosporales</taxon>
        <taxon>Amniculicolaceae</taxon>
        <taxon>Amniculicola</taxon>
    </lineage>
</organism>
<sequence>MKDASSAIPAPVESGPYHFKYETVKGYFKQSEEETDDRGFDFIEEEFGLIERTYHEKGEDKRHEDKGQWQAFEDHVSDLNEQAERGVHYKVLFLGRHGQGYHNVAETKYGTEAWDCYWSLLDGADGLVWDDAHLTDMGQDQARDVNGLWKKLLPKGIPAPETFYVSPLTRTLQTADLSFHGLGWPEDRPYKPFVKELVREALGVHTCDRRSNASHITKAFPHITLENNFSEPDPLWESDYREPRSARKYRLETFLDDVFENDRGKFLSFTSHSGAIASILEGVGHRTFALQTGGVIPVFVKAERVDGERVKPPKEPSEGPEPCEEPPTPAEGLGT</sequence>
<evidence type="ECO:0000256" key="1">
    <source>
        <dbReference type="SAM" id="MobiDB-lite"/>
    </source>
</evidence>
<feature type="compositionally biased region" description="Basic and acidic residues" evidence="1">
    <location>
        <begin position="304"/>
        <end position="317"/>
    </location>
</feature>
<dbReference type="SMART" id="SM00855">
    <property type="entry name" value="PGAM"/>
    <property type="match status" value="1"/>
</dbReference>
<dbReference type="PANTHER" id="PTHR48100">
    <property type="entry name" value="BROAD-SPECIFICITY PHOSPHATASE YOR283W-RELATED"/>
    <property type="match status" value="1"/>
</dbReference>
<dbReference type="InterPro" id="IPR013078">
    <property type="entry name" value="His_Pase_superF_clade-1"/>
</dbReference>
<proteinExistence type="predicted"/>
<evidence type="ECO:0000313" key="2">
    <source>
        <dbReference type="EMBL" id="KAF2005972.1"/>
    </source>
</evidence>
<accession>A0A6A5WW70</accession>
<gene>
    <name evidence="2" type="ORF">P154DRAFT_290255</name>
</gene>
<dbReference type="SUPFAM" id="SSF53254">
    <property type="entry name" value="Phosphoglycerate mutase-like"/>
    <property type="match status" value="1"/>
</dbReference>
<dbReference type="AlphaFoldDB" id="A0A6A5WW70"/>
<feature type="region of interest" description="Disordered" evidence="1">
    <location>
        <begin position="304"/>
        <end position="335"/>
    </location>
</feature>
<dbReference type="InterPro" id="IPR050275">
    <property type="entry name" value="PGM_Phosphatase"/>
</dbReference>
<dbReference type="OrthoDB" id="496981at2759"/>
<dbReference type="Proteomes" id="UP000799779">
    <property type="component" value="Unassembled WGS sequence"/>
</dbReference>
<reference evidence="2" key="1">
    <citation type="journal article" date="2020" name="Stud. Mycol.">
        <title>101 Dothideomycetes genomes: a test case for predicting lifestyles and emergence of pathogens.</title>
        <authorList>
            <person name="Haridas S."/>
            <person name="Albert R."/>
            <person name="Binder M."/>
            <person name="Bloem J."/>
            <person name="Labutti K."/>
            <person name="Salamov A."/>
            <person name="Andreopoulos B."/>
            <person name="Baker S."/>
            <person name="Barry K."/>
            <person name="Bills G."/>
            <person name="Bluhm B."/>
            <person name="Cannon C."/>
            <person name="Castanera R."/>
            <person name="Culley D."/>
            <person name="Daum C."/>
            <person name="Ezra D."/>
            <person name="Gonzalez J."/>
            <person name="Henrissat B."/>
            <person name="Kuo A."/>
            <person name="Liang C."/>
            <person name="Lipzen A."/>
            <person name="Lutzoni F."/>
            <person name="Magnuson J."/>
            <person name="Mondo S."/>
            <person name="Nolan M."/>
            <person name="Ohm R."/>
            <person name="Pangilinan J."/>
            <person name="Park H.-J."/>
            <person name="Ramirez L."/>
            <person name="Alfaro M."/>
            <person name="Sun H."/>
            <person name="Tritt A."/>
            <person name="Yoshinaga Y."/>
            <person name="Zwiers L.-H."/>
            <person name="Turgeon B."/>
            <person name="Goodwin S."/>
            <person name="Spatafora J."/>
            <person name="Crous P."/>
            <person name="Grigoriev I."/>
        </authorList>
    </citation>
    <scope>NUCLEOTIDE SEQUENCE</scope>
    <source>
        <strain evidence="2">CBS 123094</strain>
    </source>
</reference>
<dbReference type="InterPro" id="IPR029033">
    <property type="entry name" value="His_PPase_superfam"/>
</dbReference>
<keyword evidence="3" id="KW-1185">Reference proteome</keyword>
<dbReference type="PANTHER" id="PTHR48100:SF1">
    <property type="entry name" value="HISTIDINE PHOSPHATASE FAMILY PROTEIN-RELATED"/>
    <property type="match status" value="1"/>
</dbReference>